<dbReference type="SUPFAM" id="SSF54637">
    <property type="entry name" value="Thioesterase/thiol ester dehydrase-isomerase"/>
    <property type="match status" value="1"/>
</dbReference>
<organism evidence="3 4">
    <name type="scientific">Bradyrhizobium brasilense</name>
    <dbReference type="NCBI Taxonomy" id="1419277"/>
    <lineage>
        <taxon>Bacteria</taxon>
        <taxon>Pseudomonadati</taxon>
        <taxon>Pseudomonadota</taxon>
        <taxon>Alphaproteobacteria</taxon>
        <taxon>Hyphomicrobiales</taxon>
        <taxon>Nitrobacteraceae</taxon>
        <taxon>Bradyrhizobium</taxon>
    </lineage>
</organism>
<dbReference type="Pfam" id="PF13279">
    <property type="entry name" value="4HBT_2"/>
    <property type="match status" value="1"/>
</dbReference>
<evidence type="ECO:0000256" key="1">
    <source>
        <dbReference type="ARBA" id="ARBA00005953"/>
    </source>
</evidence>
<dbReference type="PANTHER" id="PTHR31793:SF27">
    <property type="entry name" value="NOVEL THIOESTERASE SUPERFAMILY DOMAIN AND SAPOSIN A-TYPE DOMAIN CONTAINING PROTEIN (0610012H03RIK)"/>
    <property type="match status" value="1"/>
</dbReference>
<evidence type="ECO:0000313" key="3">
    <source>
        <dbReference type="EMBL" id="WFU67133.1"/>
    </source>
</evidence>
<dbReference type="PANTHER" id="PTHR31793">
    <property type="entry name" value="4-HYDROXYBENZOYL-COA THIOESTERASE FAMILY MEMBER"/>
    <property type="match status" value="1"/>
</dbReference>
<dbReference type="InterPro" id="IPR050563">
    <property type="entry name" value="4-hydroxybenzoyl-CoA_TE"/>
</dbReference>
<dbReference type="InterPro" id="IPR029069">
    <property type="entry name" value="HotDog_dom_sf"/>
</dbReference>
<dbReference type="RefSeq" id="WP_076828403.1">
    <property type="nucleotide sequence ID" value="NZ_CP121646.1"/>
</dbReference>
<dbReference type="InterPro" id="IPR006684">
    <property type="entry name" value="YbgC/YbaW"/>
</dbReference>
<dbReference type="Gene3D" id="3.10.129.10">
    <property type="entry name" value="Hotdog Thioesterase"/>
    <property type="match status" value="1"/>
</dbReference>
<reference evidence="3 4" key="1">
    <citation type="submission" date="2023-04" db="EMBL/GenBank/DDBJ databases">
        <title>Australian commercial rhizobial inoculants.</title>
        <authorList>
            <person name="Kohlmeier M.G."/>
            <person name="O'Hara G.W."/>
            <person name="Colombi E."/>
            <person name="Ramsay J.P."/>
            <person name="Terpolilli J."/>
        </authorList>
    </citation>
    <scope>NUCLEOTIDE SEQUENCE [LARGE SCALE GENOMIC DNA]</scope>
    <source>
        <strain evidence="3 4">CB627</strain>
    </source>
</reference>
<evidence type="ECO:0000256" key="2">
    <source>
        <dbReference type="ARBA" id="ARBA00022801"/>
    </source>
</evidence>
<dbReference type="NCBIfam" id="TIGR00051">
    <property type="entry name" value="YbgC/FadM family acyl-CoA thioesterase"/>
    <property type="match status" value="1"/>
</dbReference>
<protein>
    <submittedName>
        <fullName evidence="3">Thioesterase family protein</fullName>
        <ecNumber evidence="3">3.1.2.-</ecNumber>
    </submittedName>
</protein>
<dbReference type="GO" id="GO:0016787">
    <property type="term" value="F:hydrolase activity"/>
    <property type="evidence" value="ECO:0007669"/>
    <property type="project" value="UniProtKB-KW"/>
</dbReference>
<dbReference type="CDD" id="cd00586">
    <property type="entry name" value="4HBT"/>
    <property type="match status" value="1"/>
</dbReference>
<keyword evidence="4" id="KW-1185">Reference proteome</keyword>
<dbReference type="EMBL" id="CP121646">
    <property type="protein sequence ID" value="WFU67133.1"/>
    <property type="molecule type" value="Genomic_DNA"/>
</dbReference>
<name>A0ABY8JPU0_9BRAD</name>
<dbReference type="PIRSF" id="PIRSF003230">
    <property type="entry name" value="YbgC"/>
    <property type="match status" value="1"/>
</dbReference>
<sequence length="143" mass="16362">MREEFWFHFPFRVRYSEVDAQAVVFNAHYLTYFDTAITEYFRALGYDYLGEVARTGIDFHTVKSVVEYKAPIRFDEDIEVCVRVAKIGRSSINLALAIFAKGSDDLRATGEIIWVATDQKTHQSVAVTEDLRALIASREKTLA</sequence>
<dbReference type="EC" id="3.1.2.-" evidence="3"/>
<dbReference type="Proteomes" id="UP001221546">
    <property type="component" value="Chromosome"/>
</dbReference>
<comment type="similarity">
    <text evidence="1">Belongs to the 4-hydroxybenzoyl-CoA thioesterase family.</text>
</comment>
<evidence type="ECO:0000313" key="4">
    <source>
        <dbReference type="Proteomes" id="UP001221546"/>
    </source>
</evidence>
<accession>A0ABY8JPU0</accession>
<proteinExistence type="inferred from homology"/>
<keyword evidence="2 3" id="KW-0378">Hydrolase</keyword>
<gene>
    <name evidence="3" type="ORF">QA636_17235</name>
</gene>